<feature type="domain" description="DUF8128" evidence="4">
    <location>
        <begin position="46"/>
        <end position="344"/>
    </location>
</feature>
<name>A0A1F4UMJ5_UNCKA</name>
<dbReference type="Gene3D" id="3.40.50.300">
    <property type="entry name" value="P-loop containing nucleotide triphosphate hydrolases"/>
    <property type="match status" value="2"/>
</dbReference>
<proteinExistence type="predicted"/>
<evidence type="ECO:0000259" key="4">
    <source>
        <dbReference type="Pfam" id="PF26449"/>
    </source>
</evidence>
<dbReference type="SUPFAM" id="SSF52540">
    <property type="entry name" value="P-loop containing nucleoside triphosphate hydrolases"/>
    <property type="match status" value="1"/>
</dbReference>
<evidence type="ECO:0000313" key="5">
    <source>
        <dbReference type="EMBL" id="OGC46201.1"/>
    </source>
</evidence>
<protein>
    <recommendedName>
        <fullName evidence="7">Type IV secretion system coupling protein TraD DNA-binding domain-containing protein</fullName>
    </recommendedName>
</protein>
<feature type="domain" description="Helicase HerA central" evidence="2">
    <location>
        <begin position="374"/>
        <end position="423"/>
    </location>
</feature>
<dbReference type="Proteomes" id="UP000178615">
    <property type="component" value="Unassembled WGS sequence"/>
</dbReference>
<dbReference type="CDD" id="cd01127">
    <property type="entry name" value="TrwB_TraG_TraD_VirD4"/>
    <property type="match status" value="1"/>
</dbReference>
<evidence type="ECO:0000259" key="3">
    <source>
        <dbReference type="Pfam" id="PF12696"/>
    </source>
</evidence>
<accession>A0A1F4UMJ5</accession>
<dbReference type="Pfam" id="PF26449">
    <property type="entry name" value="DUF8128"/>
    <property type="match status" value="1"/>
</dbReference>
<dbReference type="Pfam" id="PF12696">
    <property type="entry name" value="TraG-D_C"/>
    <property type="match status" value="1"/>
</dbReference>
<comment type="caution">
    <text evidence="5">The sequence shown here is derived from an EMBL/GenBank/DDBJ whole genome shotgun (WGS) entry which is preliminary data.</text>
</comment>
<dbReference type="InterPro" id="IPR058441">
    <property type="entry name" value="DUF8128"/>
</dbReference>
<sequence>MNGDAYSTFWSSIFLLILIGLLIGIFFVIAYRKRKKHEEEHEYDLTFLHIKLNKDNEVEIKAAENLFSSLLALKKSFFRSLFNEPFRVSFEIVSKIDGINFYVVVPDEIATYVEKQINGVYPEAEIDIINPNEVWDRGKITKVAELGFKNFFYTPIKEYEEIKTDPLNQITSAMSKLSNNEVIALQIVIRPAKESWIAVGQKYINNIKNKSSNPEKKYNIDTSYLEGIEKKIANPGFDAAIRIVSIADDLRTADAHIQGVAGSFEQFTDVTHNKFVIKSPFLLRSHYENKLVDDFIYRRLEVRDITLPILSINFVHTQPILNIVEIATIFHFPNKNILTPNIVWLQSRKSSAPTTLPSTDEGIWVGESFFRGVKTQVHIKPKDRSRHFYIVGQTGTGKSELLKYMALQDIRAGEGVAIIDPHGTDVQDLLTKIPPERIQDVIYFNAADTERPMGYNLLENDGEEEQHMIINAFIALLYKMYDPNHQGIMGPLLERSIRNVMLTAMNVDKNSTVVDVLRLLIDPQYQKRFVEKITDPLVKKYWTDEVAKTTEARKGETMGYFAAKFDRFVTEKLMRNMLGQPVSSFKIPDVMAQKKILLVDLAKGLIGEENSNFIGLLLVPKILTAALARHKMLERGEDFPNFYLYVDEFQNFATPDFATILSEARKYKLNLIVAHQFIEQLTDDIKEAIFGNVGSMCTFRVGAEDAEFLEKYYQPTFKQQDISNLPIGNAYTRLLVDGHPTPPFSMRVPWDVINTNVAKSDEVAKKIKEYSRLKYGVPKEEVEEFINQRSGLYEKPEVPPEIDLRKRIPF</sequence>
<dbReference type="InterPro" id="IPR027417">
    <property type="entry name" value="P-loop_NTPase"/>
</dbReference>
<keyword evidence="1" id="KW-0812">Transmembrane</keyword>
<dbReference type="EMBL" id="MEUV01000011">
    <property type="protein sequence ID" value="OGC46201.1"/>
    <property type="molecule type" value="Genomic_DNA"/>
</dbReference>
<dbReference type="InterPro" id="IPR002789">
    <property type="entry name" value="HerA_central"/>
</dbReference>
<reference evidence="5 6" key="1">
    <citation type="journal article" date="2016" name="Nat. Commun.">
        <title>Thousands of microbial genomes shed light on interconnected biogeochemical processes in an aquifer system.</title>
        <authorList>
            <person name="Anantharaman K."/>
            <person name="Brown C.T."/>
            <person name="Hug L.A."/>
            <person name="Sharon I."/>
            <person name="Castelle C.J."/>
            <person name="Probst A.J."/>
            <person name="Thomas B.C."/>
            <person name="Singh A."/>
            <person name="Wilkins M.J."/>
            <person name="Karaoz U."/>
            <person name="Brodie E.L."/>
            <person name="Williams K.H."/>
            <person name="Hubbard S.S."/>
            <person name="Banfield J.F."/>
        </authorList>
    </citation>
    <scope>NUCLEOTIDE SEQUENCE [LARGE SCALE GENOMIC DNA]</scope>
</reference>
<dbReference type="PANTHER" id="PTHR30121:SF6">
    <property type="entry name" value="SLR6007 PROTEIN"/>
    <property type="match status" value="1"/>
</dbReference>
<evidence type="ECO:0000313" key="6">
    <source>
        <dbReference type="Proteomes" id="UP000178615"/>
    </source>
</evidence>
<dbReference type="AlphaFoldDB" id="A0A1F4UMJ5"/>
<feature type="domain" description="TraD/TraG TraM recognition site" evidence="3">
    <location>
        <begin position="642"/>
        <end position="710"/>
    </location>
</feature>
<keyword evidence="1" id="KW-0472">Membrane</keyword>
<keyword evidence="1" id="KW-1133">Transmembrane helix</keyword>
<gene>
    <name evidence="5" type="ORF">A2V49_04395</name>
</gene>
<dbReference type="InterPro" id="IPR032689">
    <property type="entry name" value="TraG-D_C"/>
</dbReference>
<evidence type="ECO:0000256" key="1">
    <source>
        <dbReference type="SAM" id="Phobius"/>
    </source>
</evidence>
<evidence type="ECO:0008006" key="7">
    <source>
        <dbReference type="Google" id="ProtNLM"/>
    </source>
</evidence>
<dbReference type="Pfam" id="PF01935">
    <property type="entry name" value="DUF87"/>
    <property type="match status" value="1"/>
</dbReference>
<organism evidence="5 6">
    <name type="scientific">candidate division WWE3 bacterium RBG_19FT_COMBO_34_6</name>
    <dbReference type="NCBI Taxonomy" id="1802612"/>
    <lineage>
        <taxon>Bacteria</taxon>
        <taxon>Katanobacteria</taxon>
    </lineage>
</organism>
<feature type="transmembrane region" description="Helical" evidence="1">
    <location>
        <begin position="12"/>
        <end position="31"/>
    </location>
</feature>
<dbReference type="PANTHER" id="PTHR30121">
    <property type="entry name" value="UNCHARACTERIZED PROTEIN YJGR-RELATED"/>
    <property type="match status" value="1"/>
</dbReference>
<evidence type="ECO:0000259" key="2">
    <source>
        <dbReference type="Pfam" id="PF01935"/>
    </source>
</evidence>
<dbReference type="InterPro" id="IPR051162">
    <property type="entry name" value="T4SS_component"/>
</dbReference>